<evidence type="ECO:0000259" key="1">
    <source>
        <dbReference type="Pfam" id="PF12697"/>
    </source>
</evidence>
<dbReference type="PANTHER" id="PTHR37017:SF13">
    <property type="entry name" value="AB HYDROLASE-1 DOMAIN-CONTAINING PROTEIN"/>
    <property type="match status" value="1"/>
</dbReference>
<dbReference type="AlphaFoldDB" id="A0A6A5QEL9"/>
<keyword evidence="2" id="KW-0378">Hydrolase</keyword>
<dbReference type="InterPro" id="IPR029058">
    <property type="entry name" value="AB_hydrolase_fold"/>
</dbReference>
<evidence type="ECO:0000313" key="2">
    <source>
        <dbReference type="EMBL" id="KAF1912617.1"/>
    </source>
</evidence>
<dbReference type="Pfam" id="PF12697">
    <property type="entry name" value="Abhydrolase_6"/>
    <property type="match status" value="1"/>
</dbReference>
<name>A0A6A5QEL9_AMPQU</name>
<dbReference type="OrthoDB" id="1263307at2759"/>
<keyword evidence="3" id="KW-1185">Reference proteome</keyword>
<dbReference type="GO" id="GO:0016787">
    <property type="term" value="F:hydrolase activity"/>
    <property type="evidence" value="ECO:0007669"/>
    <property type="project" value="UniProtKB-KW"/>
</dbReference>
<evidence type="ECO:0000313" key="3">
    <source>
        <dbReference type="Proteomes" id="UP000800096"/>
    </source>
</evidence>
<proteinExistence type="predicted"/>
<dbReference type="PANTHER" id="PTHR37017">
    <property type="entry name" value="AB HYDROLASE-1 DOMAIN-CONTAINING PROTEIN-RELATED"/>
    <property type="match status" value="1"/>
</dbReference>
<dbReference type="Proteomes" id="UP000800096">
    <property type="component" value="Unassembled WGS sequence"/>
</dbReference>
<reference evidence="2" key="1">
    <citation type="journal article" date="2020" name="Stud. Mycol.">
        <title>101 Dothideomycetes genomes: a test case for predicting lifestyles and emergence of pathogens.</title>
        <authorList>
            <person name="Haridas S."/>
            <person name="Albert R."/>
            <person name="Binder M."/>
            <person name="Bloem J."/>
            <person name="Labutti K."/>
            <person name="Salamov A."/>
            <person name="Andreopoulos B."/>
            <person name="Baker S."/>
            <person name="Barry K."/>
            <person name="Bills G."/>
            <person name="Bluhm B."/>
            <person name="Cannon C."/>
            <person name="Castanera R."/>
            <person name="Culley D."/>
            <person name="Daum C."/>
            <person name="Ezra D."/>
            <person name="Gonzalez J."/>
            <person name="Henrissat B."/>
            <person name="Kuo A."/>
            <person name="Liang C."/>
            <person name="Lipzen A."/>
            <person name="Lutzoni F."/>
            <person name="Magnuson J."/>
            <person name="Mondo S."/>
            <person name="Nolan M."/>
            <person name="Ohm R."/>
            <person name="Pangilinan J."/>
            <person name="Park H.-J."/>
            <person name="Ramirez L."/>
            <person name="Alfaro M."/>
            <person name="Sun H."/>
            <person name="Tritt A."/>
            <person name="Yoshinaga Y."/>
            <person name="Zwiers L.-H."/>
            <person name="Turgeon B."/>
            <person name="Goodwin S."/>
            <person name="Spatafora J."/>
            <person name="Crous P."/>
            <person name="Grigoriev I."/>
        </authorList>
    </citation>
    <scope>NUCLEOTIDE SEQUENCE</scope>
    <source>
        <strain evidence="2">HMLAC05119</strain>
    </source>
</reference>
<organism evidence="2 3">
    <name type="scientific">Ampelomyces quisqualis</name>
    <name type="common">Powdery mildew agent</name>
    <dbReference type="NCBI Taxonomy" id="50730"/>
    <lineage>
        <taxon>Eukaryota</taxon>
        <taxon>Fungi</taxon>
        <taxon>Dikarya</taxon>
        <taxon>Ascomycota</taxon>
        <taxon>Pezizomycotina</taxon>
        <taxon>Dothideomycetes</taxon>
        <taxon>Pleosporomycetidae</taxon>
        <taxon>Pleosporales</taxon>
        <taxon>Pleosporineae</taxon>
        <taxon>Phaeosphaeriaceae</taxon>
        <taxon>Ampelomyces</taxon>
    </lineage>
</organism>
<dbReference type="InterPro" id="IPR052897">
    <property type="entry name" value="Sec-Metab_Biosynth_Hydrolase"/>
</dbReference>
<dbReference type="EMBL" id="ML979140">
    <property type="protein sequence ID" value="KAF1912617.1"/>
    <property type="molecule type" value="Genomic_DNA"/>
</dbReference>
<gene>
    <name evidence="2" type="ORF">BDU57DRAFT_459419</name>
</gene>
<dbReference type="SUPFAM" id="SSF53474">
    <property type="entry name" value="alpha/beta-Hydrolases"/>
    <property type="match status" value="1"/>
</dbReference>
<dbReference type="InterPro" id="IPR000073">
    <property type="entry name" value="AB_hydrolase_1"/>
</dbReference>
<accession>A0A6A5QEL9</accession>
<protein>
    <submittedName>
        <fullName evidence="2">Alpha/beta hydrolase fold-1</fullName>
    </submittedName>
</protein>
<feature type="domain" description="AB hydrolase-1" evidence="1">
    <location>
        <begin position="8"/>
        <end position="233"/>
    </location>
</feature>
<sequence>MSSAKPTILIVPGSFAPTHIYASLITHIRNAGYVSFAVQLPSTVKRMPLPLATMSDDADVIRRAVEVIAEGGSEVLVVCHSYGGTPTSQGLSGLKGVKRIVYLTAIVPRVGETQVSALWGEGVDAPMELTEGYMHIDTLAMFRAICSDLPLDLAYENGLHFQHHSGASFVEKVTQVAYTDVPVSYIFCEDDLVVSPEKQREYIGVLEEAKGGKIPVVSLKAGHCPNFSIPEELGRFIMQEAERVE</sequence>
<dbReference type="Gene3D" id="3.40.50.1820">
    <property type="entry name" value="alpha/beta hydrolase"/>
    <property type="match status" value="1"/>
</dbReference>